<dbReference type="AlphaFoldDB" id="A0AAU1M5T2"/>
<gene>
    <name evidence="2" type="ORF">OG222_36945</name>
</gene>
<evidence type="ECO:0000313" key="2">
    <source>
        <dbReference type="EMBL" id="WTQ78727.1"/>
    </source>
</evidence>
<proteinExistence type="predicted"/>
<evidence type="ECO:0008006" key="3">
    <source>
        <dbReference type="Google" id="ProtNLM"/>
    </source>
</evidence>
<evidence type="ECO:0000256" key="1">
    <source>
        <dbReference type="SAM" id="Phobius"/>
    </source>
</evidence>
<reference evidence="2" key="1">
    <citation type="submission" date="2022-10" db="EMBL/GenBank/DDBJ databases">
        <title>The complete genomes of actinobacterial strains from the NBC collection.</title>
        <authorList>
            <person name="Joergensen T.S."/>
            <person name="Alvarez Arevalo M."/>
            <person name="Sterndorff E.B."/>
            <person name="Faurdal D."/>
            <person name="Vuksanovic O."/>
            <person name="Mourched A.-S."/>
            <person name="Charusanti P."/>
            <person name="Shaw S."/>
            <person name="Blin K."/>
            <person name="Weber T."/>
        </authorList>
    </citation>
    <scope>NUCLEOTIDE SEQUENCE</scope>
    <source>
        <strain evidence="2">NBC_00148</strain>
        <plasmid evidence="2">unnamed1</plasmid>
    </source>
</reference>
<dbReference type="RefSeq" id="WP_331718233.1">
    <property type="nucleotide sequence ID" value="NZ_CP108170.1"/>
</dbReference>
<keyword evidence="1" id="KW-0472">Membrane</keyword>
<keyword evidence="1" id="KW-1133">Transmembrane helix</keyword>
<keyword evidence="1" id="KW-0812">Transmembrane</keyword>
<name>A0AAU1M5T2_9ACTN</name>
<sequence length="66" mass="7281">MPAKKTTCRQEKPAARRPYIVLSIGRARLTAPKRTARRAVRAVRSTATHVGASCLTLVVVQLLARR</sequence>
<accession>A0AAU1M5T2</accession>
<dbReference type="EMBL" id="CP108170">
    <property type="protein sequence ID" value="WTQ78727.1"/>
    <property type="molecule type" value="Genomic_DNA"/>
</dbReference>
<geneLocation type="plasmid" evidence="2">
    <name>unnamed1</name>
</geneLocation>
<feature type="transmembrane region" description="Helical" evidence="1">
    <location>
        <begin position="42"/>
        <end position="64"/>
    </location>
</feature>
<protein>
    <recommendedName>
        <fullName evidence="3">Transposase</fullName>
    </recommendedName>
</protein>
<keyword evidence="2" id="KW-0614">Plasmid</keyword>
<organism evidence="2">
    <name type="scientific">Streptomyces sp. NBC_00148</name>
    <dbReference type="NCBI Taxonomy" id="2903626"/>
    <lineage>
        <taxon>Bacteria</taxon>
        <taxon>Bacillati</taxon>
        <taxon>Actinomycetota</taxon>
        <taxon>Actinomycetes</taxon>
        <taxon>Kitasatosporales</taxon>
        <taxon>Streptomycetaceae</taxon>
        <taxon>Streptomyces</taxon>
    </lineage>
</organism>